<dbReference type="EMBL" id="CP098400">
    <property type="protein sequence ID" value="URW78556.1"/>
    <property type="molecule type" value="Genomic_DNA"/>
</dbReference>
<evidence type="ECO:0000256" key="1">
    <source>
        <dbReference type="PROSITE-ProRule" id="PRU00110"/>
    </source>
</evidence>
<protein>
    <submittedName>
        <fullName evidence="3">Hpt domain-containing protein</fullName>
    </submittedName>
</protein>
<accession>A0A9J6ZL23</accession>
<dbReference type="GO" id="GO:0000160">
    <property type="term" value="P:phosphorelay signal transduction system"/>
    <property type="evidence" value="ECO:0007669"/>
    <property type="project" value="InterPro"/>
</dbReference>
<dbReference type="Gene3D" id="1.20.120.160">
    <property type="entry name" value="HPT domain"/>
    <property type="match status" value="1"/>
</dbReference>
<gene>
    <name evidence="3" type="ORF">M9189_06725</name>
</gene>
<name>A0A9J6ZL23_9BACT</name>
<evidence type="ECO:0000313" key="4">
    <source>
        <dbReference type="Proteomes" id="UP001056426"/>
    </source>
</evidence>
<dbReference type="Proteomes" id="UP001056426">
    <property type="component" value="Chromosome"/>
</dbReference>
<dbReference type="GO" id="GO:0004672">
    <property type="term" value="F:protein kinase activity"/>
    <property type="evidence" value="ECO:0007669"/>
    <property type="project" value="UniProtKB-ARBA"/>
</dbReference>
<dbReference type="AlphaFoldDB" id="A0A9J6ZL23"/>
<dbReference type="PROSITE" id="PS50894">
    <property type="entry name" value="HPT"/>
    <property type="match status" value="1"/>
</dbReference>
<dbReference type="RefSeq" id="WP_250721920.1">
    <property type="nucleotide sequence ID" value="NZ_CP098400.1"/>
</dbReference>
<dbReference type="Pfam" id="PF01627">
    <property type="entry name" value="Hpt"/>
    <property type="match status" value="1"/>
</dbReference>
<keyword evidence="1" id="KW-0597">Phosphoprotein</keyword>
<sequence length="158" mass="18312">MSLEFKEVDLTYLESIADGDKEIIEELINIFIDQIPEFTEGLRNGLEQKDWRALAGIAHKAKSSVVSMGMNNLGNVDLKNLELIAKSFRIDELTSTDSLNEKEEEELRVLRYNLDSYPDEKIEWVEQNKDIEVMKTIIQRFELKCNIACNELRSLLEK</sequence>
<feature type="modified residue" description="Phosphohistidine" evidence="1">
    <location>
        <position position="59"/>
    </location>
</feature>
<keyword evidence="4" id="KW-1185">Reference proteome</keyword>
<dbReference type="KEGG" id="alkq:M9189_06725"/>
<feature type="domain" description="HPt" evidence="2">
    <location>
        <begin position="20"/>
        <end position="117"/>
    </location>
</feature>
<dbReference type="InterPro" id="IPR008207">
    <property type="entry name" value="Sig_transdc_His_kin_Hpt_dom"/>
</dbReference>
<reference evidence="3" key="2">
    <citation type="submission" date="2022-06" db="EMBL/GenBank/DDBJ databases">
        <title>Xiashengella guii gen. nov. sp. nov., a bacterium isolated form anaerobic digestion tank.</title>
        <authorList>
            <person name="Huang H."/>
        </authorList>
    </citation>
    <scope>NUCLEOTIDE SEQUENCE</scope>
    <source>
        <strain evidence="3">Ai-910</strain>
    </source>
</reference>
<organism evidence="3 4">
    <name type="scientific">Xiashengella succiniciproducens</name>
    <dbReference type="NCBI Taxonomy" id="2949635"/>
    <lineage>
        <taxon>Bacteria</taxon>
        <taxon>Pseudomonadati</taxon>
        <taxon>Bacteroidota</taxon>
        <taxon>Bacteroidia</taxon>
        <taxon>Marinilabiliales</taxon>
        <taxon>Marinilabiliaceae</taxon>
        <taxon>Xiashengella</taxon>
    </lineage>
</organism>
<evidence type="ECO:0000259" key="2">
    <source>
        <dbReference type="PROSITE" id="PS50894"/>
    </source>
</evidence>
<evidence type="ECO:0000313" key="3">
    <source>
        <dbReference type="EMBL" id="URW78556.1"/>
    </source>
</evidence>
<dbReference type="SUPFAM" id="SSF47226">
    <property type="entry name" value="Histidine-containing phosphotransfer domain, HPT domain"/>
    <property type="match status" value="1"/>
</dbReference>
<dbReference type="InterPro" id="IPR036641">
    <property type="entry name" value="HPT_dom_sf"/>
</dbReference>
<reference evidence="3" key="1">
    <citation type="submission" date="2022-05" db="EMBL/GenBank/DDBJ databases">
        <authorList>
            <person name="Sun X."/>
        </authorList>
    </citation>
    <scope>NUCLEOTIDE SEQUENCE</scope>
    <source>
        <strain evidence="3">Ai-910</strain>
    </source>
</reference>
<proteinExistence type="predicted"/>